<dbReference type="GO" id="GO:0006457">
    <property type="term" value="P:protein folding"/>
    <property type="evidence" value="ECO:0007669"/>
    <property type="project" value="TreeGrafter"/>
</dbReference>
<dbReference type="InterPro" id="IPR036249">
    <property type="entry name" value="Thioredoxin-like_sf"/>
</dbReference>
<dbReference type="PANTHER" id="PTHR45809">
    <property type="entry name" value="VIRAL IAP-ASSOCIATED FACTOR HOMOLOG"/>
    <property type="match status" value="1"/>
</dbReference>
<dbReference type="InterPro" id="IPR051498">
    <property type="entry name" value="Phosducin-like_chap/apop_reg"/>
</dbReference>
<evidence type="ECO:0000313" key="3">
    <source>
        <dbReference type="EnsemblMetazoa" id="Aqu2.1.28661_001"/>
    </source>
</evidence>
<dbReference type="InParanoid" id="A0A1X7ULY3"/>
<dbReference type="OrthoDB" id="45518at2759"/>
<dbReference type="CDD" id="cd02988">
    <property type="entry name" value="Phd_like_VIAF"/>
    <property type="match status" value="1"/>
</dbReference>
<dbReference type="STRING" id="400682.A0A1X7ULY3"/>
<proteinExistence type="inferred from homology"/>
<name>A0A1X7ULY3_AMPQE</name>
<dbReference type="PANTHER" id="PTHR45809:SF3">
    <property type="entry name" value="VIRAL IAP-ASSOCIATED FACTOR HOMOLOG"/>
    <property type="match status" value="1"/>
</dbReference>
<sequence length="259" mass="29313">MTSLWVCSNKIIIMENPNADTEWNDILRSKGILPPKEKGITEDAVVQIVDDVINQRVVSEGEGVSSKPIEDMTLDELEELEDDADERILLEYRQKRLAEMTAVQRRAVFGSVIEISGVDYVDQVNKAGDGVWVVLHLYKPGIPLCTLVNQHMVNLAARFPATKFLKSVSTTCIPNYPDKNLPTIFVYFEDDLKGQMIGPFEFGGMKISLEELEWKLSEIGAVKTDIEENPWKKREIADVMKMTVRGNYKDPDDSDEDDD</sequence>
<evidence type="ECO:0000256" key="1">
    <source>
        <dbReference type="ARBA" id="ARBA00009686"/>
    </source>
</evidence>
<organism evidence="3">
    <name type="scientific">Amphimedon queenslandica</name>
    <name type="common">Sponge</name>
    <dbReference type="NCBI Taxonomy" id="400682"/>
    <lineage>
        <taxon>Eukaryota</taxon>
        <taxon>Metazoa</taxon>
        <taxon>Porifera</taxon>
        <taxon>Demospongiae</taxon>
        <taxon>Heteroscleromorpha</taxon>
        <taxon>Haplosclerida</taxon>
        <taxon>Niphatidae</taxon>
        <taxon>Amphimedon</taxon>
    </lineage>
</organism>
<reference evidence="3" key="1">
    <citation type="submission" date="2017-05" db="UniProtKB">
        <authorList>
            <consortium name="EnsemblMetazoa"/>
        </authorList>
    </citation>
    <scope>IDENTIFICATION</scope>
</reference>
<protein>
    <recommendedName>
        <fullName evidence="2">Phosducin domain-containing protein</fullName>
    </recommendedName>
</protein>
<dbReference type="Pfam" id="PF02114">
    <property type="entry name" value="Phosducin"/>
    <property type="match status" value="1"/>
</dbReference>
<dbReference type="SUPFAM" id="SSF52833">
    <property type="entry name" value="Thioredoxin-like"/>
    <property type="match status" value="1"/>
</dbReference>
<dbReference type="AlphaFoldDB" id="A0A1X7ULY3"/>
<dbReference type="InterPro" id="IPR024253">
    <property type="entry name" value="Phosducin_thioredoxin-like_dom"/>
</dbReference>
<comment type="similarity">
    <text evidence="1">Belongs to the phosducin family.</text>
</comment>
<evidence type="ECO:0000259" key="2">
    <source>
        <dbReference type="Pfam" id="PF02114"/>
    </source>
</evidence>
<dbReference type="Gene3D" id="3.40.30.10">
    <property type="entry name" value="Glutaredoxin"/>
    <property type="match status" value="1"/>
</dbReference>
<dbReference type="EnsemblMetazoa" id="Aqu2.1.28661_001">
    <property type="protein sequence ID" value="Aqu2.1.28661_001"/>
    <property type="gene ID" value="Aqu2.1.28661"/>
</dbReference>
<dbReference type="GO" id="GO:0005737">
    <property type="term" value="C:cytoplasm"/>
    <property type="evidence" value="ECO:0007669"/>
    <property type="project" value="TreeGrafter"/>
</dbReference>
<dbReference type="eggNOG" id="KOG3170">
    <property type="taxonomic scope" value="Eukaryota"/>
</dbReference>
<accession>A0A1X7ULY3</accession>
<feature type="domain" description="Phosducin" evidence="2">
    <location>
        <begin position="70"/>
        <end position="201"/>
    </location>
</feature>